<dbReference type="NCBIfam" id="TIGR00203">
    <property type="entry name" value="cydB"/>
    <property type="match status" value="1"/>
</dbReference>
<keyword evidence="3" id="KW-1003">Cell membrane</keyword>
<dbReference type="EMBL" id="LT629750">
    <property type="protein sequence ID" value="SDT18618.1"/>
    <property type="molecule type" value="Genomic_DNA"/>
</dbReference>
<comment type="subcellular location">
    <subcellularLocation>
        <location evidence="1">Cell membrane</location>
        <topology evidence="1">Multi-pass membrane protein</topology>
    </subcellularLocation>
</comment>
<feature type="transmembrane region" description="Helical" evidence="7">
    <location>
        <begin position="118"/>
        <end position="140"/>
    </location>
</feature>
<feature type="transmembrane region" description="Helical" evidence="7">
    <location>
        <begin position="7"/>
        <end position="25"/>
    </location>
</feature>
<dbReference type="PIRSF" id="PIRSF000267">
    <property type="entry name" value="Cyt_oxidse_sub2"/>
    <property type="match status" value="1"/>
</dbReference>
<feature type="transmembrane region" description="Helical" evidence="7">
    <location>
        <begin position="76"/>
        <end position="98"/>
    </location>
</feature>
<proteinExistence type="inferred from homology"/>
<feature type="transmembrane region" description="Helical" evidence="7">
    <location>
        <begin position="261"/>
        <end position="281"/>
    </location>
</feature>
<keyword evidence="9" id="KW-1185">Reference proteome</keyword>
<evidence type="ECO:0000313" key="9">
    <source>
        <dbReference type="Proteomes" id="UP000243904"/>
    </source>
</evidence>
<evidence type="ECO:0000256" key="3">
    <source>
        <dbReference type="ARBA" id="ARBA00022475"/>
    </source>
</evidence>
<keyword evidence="4 7" id="KW-0812">Transmembrane</keyword>
<feature type="transmembrane region" description="Helical" evidence="7">
    <location>
        <begin position="301"/>
        <end position="325"/>
    </location>
</feature>
<evidence type="ECO:0000256" key="4">
    <source>
        <dbReference type="ARBA" id="ARBA00022692"/>
    </source>
</evidence>
<evidence type="ECO:0000256" key="6">
    <source>
        <dbReference type="ARBA" id="ARBA00023136"/>
    </source>
</evidence>
<dbReference type="PANTHER" id="PTHR43141:SF4">
    <property type="entry name" value="CYTOCHROME BD2 SUBUNIT II"/>
    <property type="match status" value="1"/>
</dbReference>
<dbReference type="PANTHER" id="PTHR43141">
    <property type="entry name" value="CYTOCHROME BD2 SUBUNIT II"/>
    <property type="match status" value="1"/>
</dbReference>
<dbReference type="GO" id="GO:0016682">
    <property type="term" value="F:oxidoreductase activity, acting on diphenols and related substances as donors, oxygen as acceptor"/>
    <property type="evidence" value="ECO:0007669"/>
    <property type="project" value="TreeGrafter"/>
</dbReference>
<evidence type="ECO:0000256" key="5">
    <source>
        <dbReference type="ARBA" id="ARBA00022989"/>
    </source>
</evidence>
<dbReference type="GO" id="GO:0019646">
    <property type="term" value="P:aerobic electron transport chain"/>
    <property type="evidence" value="ECO:0007669"/>
    <property type="project" value="TreeGrafter"/>
</dbReference>
<feature type="transmembrane region" description="Helical" evidence="7">
    <location>
        <begin position="228"/>
        <end position="249"/>
    </location>
</feature>
<sequence>MMASIDIATIWAFIIAFAVFVYIVMDGFDLGLGILFPLFPAKADRDVIMNSVAPVWDGNETWLVLGGGGLMAAFPLAYAVLMPALYTPVIAMLIGLIFRGVAFEFRGRTLRKRNLWDIAFTGGSLLAALAQGIALGAMLQGVHVEGRHYAGGWWDWLTPFSILTGLAVAIGYALLGATWLIMKTEGELRDKAYRLSWVMLFAMLGAIGVVSIATPFLHVQYAQRWFTWPNVILTAPVPVAVAAVAVLLLRSLADKQDYRPFFLSLALFALSYAGLGISMWPYIVPQSITIWQAASPENSQIFMLVGVAILVPLILSYTGWAYWVFRGKVRAGSGYH</sequence>
<keyword evidence="6 7" id="KW-0472">Membrane</keyword>
<evidence type="ECO:0000256" key="2">
    <source>
        <dbReference type="ARBA" id="ARBA00007543"/>
    </source>
</evidence>
<evidence type="ECO:0000313" key="8">
    <source>
        <dbReference type="EMBL" id="SDT18618.1"/>
    </source>
</evidence>
<dbReference type="AlphaFoldDB" id="A0A1H1YAQ6"/>
<organism evidence="8 9">
    <name type="scientific">Bradyrhizobium canariense</name>
    <dbReference type="NCBI Taxonomy" id="255045"/>
    <lineage>
        <taxon>Bacteria</taxon>
        <taxon>Pseudomonadati</taxon>
        <taxon>Pseudomonadota</taxon>
        <taxon>Alphaproteobacteria</taxon>
        <taxon>Hyphomicrobiales</taxon>
        <taxon>Nitrobacteraceae</taxon>
        <taxon>Bradyrhizobium</taxon>
    </lineage>
</organism>
<dbReference type="GO" id="GO:0070069">
    <property type="term" value="C:cytochrome complex"/>
    <property type="evidence" value="ECO:0007669"/>
    <property type="project" value="TreeGrafter"/>
</dbReference>
<dbReference type="GO" id="GO:0009055">
    <property type="term" value="F:electron transfer activity"/>
    <property type="evidence" value="ECO:0007669"/>
    <property type="project" value="TreeGrafter"/>
</dbReference>
<dbReference type="InterPro" id="IPR003317">
    <property type="entry name" value="Cyt-d_oxidase_su2"/>
</dbReference>
<name>A0A1H1YAQ6_9BRAD</name>
<accession>A0A1H1YAQ6</accession>
<feature type="transmembrane region" description="Helical" evidence="7">
    <location>
        <begin position="194"/>
        <end position="216"/>
    </location>
</feature>
<keyword evidence="5 7" id="KW-1133">Transmembrane helix</keyword>
<dbReference type="RefSeq" id="WP_146689009.1">
    <property type="nucleotide sequence ID" value="NZ_LT629750.1"/>
</dbReference>
<dbReference type="GO" id="GO:0005886">
    <property type="term" value="C:plasma membrane"/>
    <property type="evidence" value="ECO:0007669"/>
    <property type="project" value="UniProtKB-SubCell"/>
</dbReference>
<reference evidence="9" key="1">
    <citation type="submission" date="2016-10" db="EMBL/GenBank/DDBJ databases">
        <authorList>
            <person name="Varghese N."/>
            <person name="Submissions S."/>
        </authorList>
    </citation>
    <scope>NUCLEOTIDE SEQUENCE [LARGE SCALE GENOMIC DNA]</scope>
    <source>
        <strain evidence="9">GAS369</strain>
    </source>
</reference>
<gene>
    <name evidence="8" type="ORF">SAMN05444158_4721</name>
</gene>
<evidence type="ECO:0000256" key="1">
    <source>
        <dbReference type="ARBA" id="ARBA00004651"/>
    </source>
</evidence>
<protein>
    <submittedName>
        <fullName evidence="8">Cytochrome bd-I ubiquinol oxidase subunit 2 apoprotein</fullName>
    </submittedName>
</protein>
<evidence type="ECO:0000256" key="7">
    <source>
        <dbReference type="SAM" id="Phobius"/>
    </source>
</evidence>
<comment type="similarity">
    <text evidence="2">Belongs to the cytochrome ubiquinol oxidase subunit 2 family.</text>
</comment>
<dbReference type="Pfam" id="PF02322">
    <property type="entry name" value="Cyt_bd_oxida_II"/>
    <property type="match status" value="1"/>
</dbReference>
<feature type="transmembrane region" description="Helical" evidence="7">
    <location>
        <begin position="160"/>
        <end position="182"/>
    </location>
</feature>
<dbReference type="Proteomes" id="UP000243904">
    <property type="component" value="Chromosome I"/>
</dbReference>